<dbReference type="Gene3D" id="2.40.30.200">
    <property type="match status" value="1"/>
</dbReference>
<name>A0ABS2RC46_9BACI</name>
<sequence>MYKFVDTVAGSGMSRPLLPLNTLFNGVNLDEALTDHNGSFTTISISGRGILSRRINMTEVSNRHGAREKGYTYDVREITVKYKLTDRTNEGFRDRFNRLNSLLLGSKKRLEFTDEEAYFLATLQSGDTPEEDSNDIVGSLVFICTDPGKNMNEQTLNITASEQIFTIGGQESTPWTSRTRFTVPQSSFSLETNNSGKVVLYYDFIAGDVLEIYYNTRDVFLNGKDLAVSIALETEWFKLVPGPVGLRASHETELNYTEKFY</sequence>
<dbReference type="Gene3D" id="2.60.120.860">
    <property type="match status" value="1"/>
</dbReference>
<dbReference type="EMBL" id="JAFBFH010000041">
    <property type="protein sequence ID" value="MBM7717232.1"/>
    <property type="molecule type" value="Genomic_DNA"/>
</dbReference>
<keyword evidence="3" id="KW-1185">Reference proteome</keyword>
<comment type="caution">
    <text evidence="2">The sequence shown here is derived from an EMBL/GenBank/DDBJ whole genome shotgun (WGS) entry which is preliminary data.</text>
</comment>
<gene>
    <name evidence="2" type="ORF">JOC94_004257</name>
</gene>
<dbReference type="Proteomes" id="UP000823485">
    <property type="component" value="Unassembled WGS sequence"/>
</dbReference>
<evidence type="ECO:0000259" key="1">
    <source>
        <dbReference type="Pfam" id="PF22768"/>
    </source>
</evidence>
<accession>A0ABS2RC46</accession>
<dbReference type="Pfam" id="PF22768">
    <property type="entry name" value="SPP1_Dit"/>
    <property type="match status" value="1"/>
</dbReference>
<dbReference type="InterPro" id="IPR006520">
    <property type="entry name" value="Dit_BPSPP_N"/>
</dbReference>
<dbReference type="NCBIfam" id="TIGR01633">
    <property type="entry name" value="phi3626_gp14_N"/>
    <property type="match status" value="1"/>
</dbReference>
<dbReference type="RefSeq" id="WP_077111997.1">
    <property type="nucleotide sequence ID" value="NZ_JAFBFH010000041.1"/>
</dbReference>
<organism evidence="2 3">
    <name type="scientific">Siminovitchia thermophila</name>
    <dbReference type="NCBI Taxonomy" id="1245522"/>
    <lineage>
        <taxon>Bacteria</taxon>
        <taxon>Bacillati</taxon>
        <taxon>Bacillota</taxon>
        <taxon>Bacilli</taxon>
        <taxon>Bacillales</taxon>
        <taxon>Bacillaceae</taxon>
        <taxon>Siminovitchia</taxon>
    </lineage>
</organism>
<proteinExistence type="predicted"/>
<dbReference type="InterPro" id="IPR054738">
    <property type="entry name" value="Siphovirus-type_tail_C"/>
</dbReference>
<evidence type="ECO:0000313" key="2">
    <source>
        <dbReference type="EMBL" id="MBM7717232.1"/>
    </source>
</evidence>
<evidence type="ECO:0000313" key="3">
    <source>
        <dbReference type="Proteomes" id="UP000823485"/>
    </source>
</evidence>
<feature type="domain" description="Siphovirus-type tail component C-terminal" evidence="1">
    <location>
        <begin position="168"/>
        <end position="260"/>
    </location>
</feature>
<protein>
    <submittedName>
        <fullName evidence="2">Phage tail component-like protein</fullName>
    </submittedName>
</protein>
<reference evidence="2 3" key="1">
    <citation type="submission" date="2021-01" db="EMBL/GenBank/DDBJ databases">
        <title>Genomic Encyclopedia of Type Strains, Phase IV (KMG-IV): sequencing the most valuable type-strain genomes for metagenomic binning, comparative biology and taxonomic classification.</title>
        <authorList>
            <person name="Goeker M."/>
        </authorList>
    </citation>
    <scope>NUCLEOTIDE SEQUENCE [LARGE SCALE GENOMIC DNA]</scope>
    <source>
        <strain evidence="2 3">DSM 105453</strain>
    </source>
</reference>